<dbReference type="RefSeq" id="WP_237240369.1">
    <property type="nucleotide sequence ID" value="NZ_JAKKDU010000014.1"/>
</dbReference>
<dbReference type="InterPro" id="IPR002890">
    <property type="entry name" value="MG2"/>
</dbReference>
<feature type="domain" description="Alpha-2-macroglobulin" evidence="4">
    <location>
        <begin position="1405"/>
        <end position="1495"/>
    </location>
</feature>
<dbReference type="InterPro" id="IPR047565">
    <property type="entry name" value="Alpha-macroglob_thiol-ester_cl"/>
</dbReference>
<dbReference type="Pfam" id="PF01835">
    <property type="entry name" value="MG2"/>
    <property type="match status" value="1"/>
</dbReference>
<dbReference type="InterPro" id="IPR037066">
    <property type="entry name" value="Plug_dom_sf"/>
</dbReference>
<protein>
    <submittedName>
        <fullName evidence="5">Carboxypeptidase-like regulatory domain-containing protein</fullName>
    </submittedName>
</protein>
<dbReference type="SUPFAM" id="SSF48239">
    <property type="entry name" value="Terpenoid cyclases/Protein prenyltransferases"/>
    <property type="match status" value="1"/>
</dbReference>
<sequence>MKHTFFILMIILFSNLTIAQNPDYKTLWEKVEKLEVEGLPKSALKIVEDISAKAKKDNNRPQFIKTMLFKSKFALVLEEDAQLNIINNFKSEIEKSSFPTKNILENILANLYWQYFNQNRWQFYNRTKTESKVDTVDFRTWDLQTLFNEIHVHYQKSLKNGLMLQLESLTNYNALLNEQKDSKIYRPTLFDFLSHNALEFYKTDETHITKPAYKFEIDNFELLGDAKIFSSLKLASKDSISLQLNALKIYQDLIRFHLNNKSPLALTDVNINRLKFVNQHATFNDKQSILLNALKTEREQLKTHEISGLYDYEIASVYYQQSSDYIPKSKEENRWKLKEAIAICDDVIAKFPKSKGAEKCKILKQQIEQQSLQITTENFLPILENARLLVRYKNLNNLKFKVFKISRNQLEKFNETYRKEEQLAFIKKLKPVTQWNNTLRHENDYQTHTTEILLPKFNNGNYLIYASPENNEDTFAFNTIQVTNLALVESDNTDYKTFQIINRNNGNPIVNVKVESSYFKNNNRNRQTEAYTTDSNGFIKIKKSKKVYRNINLKVKHGNDVAYFGDYYVNRFYKRGQEKVTYKSFLFTDRSIYRPGQTVYFKGIAIKNNPNNSSVSRFEVLENEEVYAILYNVNGEELKVLNLQANEFGSVSGKFILPNSGLNGQYYIELGLRSRNNMRSHTYFSVEEYKRPKFETKFNPITKTYKINDSVTIKGNALAYAGSNITDAKVVYRVHRKVQYPHWYFWYRPWFNSEPQEITHGESITNDKGEFEITFKALPDQSVDKSSLPIFKYEVTADVIDLNGETRSATTVVNVGYHALTANMSIANLLDKTKKTHAIEIDTKNLNGEFVPAKGVVKMYKLISPQSPLRERPWAAPDYQDIAEYDFKKLFPHDAYNNEQNPNNWEKGKLVFVSSFNTENNTKLNLGKTKKWQSGKYLITLETKDKFGQIVKDEIRTTLYSDKDETLADHQLFSITSDKSEYNAGDTALITLASAANNLNVTVTIKKRNQDLKTQIIQLNNNKKTISIPITDGDIGGFSVNYSFAAFNSFKSGGLNIAVPYPKTDLEIETLTFRDKLQPGTDETWSFKIKGPKGDKVSAELLASMYDASLDQFKPHTWNFNPINKPLYNSYYNSNARQSFGTRNFRVYNDRFRAYYPDQNYDQWNWFGFSFNNKRWVYNSYLNRLKSKYEDRNTSSYDKSIKTGLVSGTIYDTNSNSLPGVNIIIKGSTSGTQTDFDGKFLIKADKNDILVFSYVGFVTQEIEVIKNNLFSIYLSEDSASLDEVVGYGTQKRKAITASALSVSSDQLNGIVELEEVEDAISLSEMKIRGSTTLNDSNKPLYIVDGAIIDGEFQLDDNVLSIKILKDASATAIYGVKGANGVILITTKKGLTALSQIKVRKNLQETAFFFPQLKTDEDGNVSFSFTTPEALTQWKLQLLSHTKTLESATKTLTTVTQKELMVIPNAPRFLREGDNITISTKIVNLTDKQLSGQAALILTDAISRKDITANLISSSPSGKLDGAFIVGAKDNTQVSWNLSIPDNVQAVQYKVIAKSGDFSDGEQNALPVLSNRMLVTETLPMWIRSNQTKTFTLEKLKMVPEALEGTTLKHHKLTLEMTSNPAWYAVQALPYLMEYPYECNEQTFSRYYANALASHIANSNPRIQEVFNQWRNSDALLSNLEKNEELKSILIQETPWLRDAQSESEQKKRIALLFDLNKMNNELQSAKRKLEQNQMNSGAWSWFKGGRENRYITQHIITGFGHLKKLSVTSGSDEESQMIQKAIKYLDAQFVKEYNDIRKYDSKVDLKKDHLSYTQLHYLYMRSFYPEVKKSDKVEEITKYYHTQIQKYWLKRSLYAKGLMALIVDRMGDRKTSTKILKSLKENSITSEELGMYWKANTNSWYWYQVPIETQALLIEAFSEIENNTETIDNLKIWLLKNKQTNRWKTTKATTDAVYALLLQGSDWLSVTGMVDVVLGGQKIEPSKLEDVKVEAGTGYFKTSWNTSEIKPEMADVQITKKGNGIAWGSLYWQYFEDLDKITSAETPLKLKKKLFLKTNTDTGEEISEITKSTKVKVGDLVRVRIELRSDRAMEFVHMKDMRAAGLEPVNVISKYKWQDGLGYYESTKDASTNFFFDYLPKGVYIFEYDLRVNNAGNMSNGITTIQSMYAPEFSSHSKGTRINIE</sequence>
<feature type="signal peptide" evidence="2">
    <location>
        <begin position="1"/>
        <end position="19"/>
    </location>
</feature>
<keyword evidence="6" id="KW-1185">Reference proteome</keyword>
<dbReference type="InterPro" id="IPR008969">
    <property type="entry name" value="CarboxyPept-like_regulatory"/>
</dbReference>
<evidence type="ECO:0000259" key="3">
    <source>
        <dbReference type="SMART" id="SM01359"/>
    </source>
</evidence>
<dbReference type="Proteomes" id="UP001199795">
    <property type="component" value="Unassembled WGS sequence"/>
</dbReference>
<name>A0AAE3JL97_9FLAO</name>
<dbReference type="SMART" id="SM01360">
    <property type="entry name" value="A2M"/>
    <property type="match status" value="1"/>
</dbReference>
<evidence type="ECO:0000313" key="6">
    <source>
        <dbReference type="Proteomes" id="UP001199795"/>
    </source>
</evidence>
<dbReference type="SMART" id="SM01359">
    <property type="entry name" value="A2M_N_2"/>
    <property type="match status" value="1"/>
</dbReference>
<comment type="similarity">
    <text evidence="1">Belongs to the protease inhibitor I39 (alpha-2-macroglobulin) family. Bacterial alpha-2-macroglobulin subfamily.</text>
</comment>
<dbReference type="PANTHER" id="PTHR40094:SF1">
    <property type="entry name" value="UBIQUITIN DOMAIN-CONTAINING PROTEIN"/>
    <property type="match status" value="1"/>
</dbReference>
<accession>A0AAE3JL97</accession>
<dbReference type="SUPFAM" id="SSF49464">
    <property type="entry name" value="Carboxypeptidase regulatory domain-like"/>
    <property type="match status" value="1"/>
</dbReference>
<dbReference type="Gene3D" id="2.170.130.10">
    <property type="entry name" value="TonB-dependent receptor, plug domain"/>
    <property type="match status" value="1"/>
</dbReference>
<evidence type="ECO:0000256" key="2">
    <source>
        <dbReference type="SAM" id="SignalP"/>
    </source>
</evidence>
<gene>
    <name evidence="5" type="ORF">L3X37_11755</name>
</gene>
<dbReference type="InterPro" id="IPR041246">
    <property type="entry name" value="Bact_MG10"/>
</dbReference>
<evidence type="ECO:0000313" key="5">
    <source>
        <dbReference type="EMBL" id="MCF7569033.1"/>
    </source>
</evidence>
<feature type="domain" description="Alpha-2-macroglobulin bait region" evidence="3">
    <location>
        <begin position="973"/>
        <end position="1113"/>
    </location>
</feature>
<keyword evidence="5" id="KW-0121">Carboxypeptidase</keyword>
<keyword evidence="5" id="KW-0645">Protease</keyword>
<dbReference type="SMART" id="SM01419">
    <property type="entry name" value="Thiol-ester_cl"/>
    <property type="match status" value="1"/>
</dbReference>
<evidence type="ECO:0000259" key="4">
    <source>
        <dbReference type="SMART" id="SM01360"/>
    </source>
</evidence>
<dbReference type="Pfam" id="PF00207">
    <property type="entry name" value="A2M"/>
    <property type="match status" value="1"/>
</dbReference>
<dbReference type="PANTHER" id="PTHR40094">
    <property type="entry name" value="ALPHA-2-MACROGLOBULIN HOMOLOG"/>
    <property type="match status" value="1"/>
</dbReference>
<reference evidence="5" key="1">
    <citation type="submission" date="2022-01" db="EMBL/GenBank/DDBJ databases">
        <title>Draft genome sequence of Sabulilitoribacter arenilitoris KCTC 52401.</title>
        <authorList>
            <person name="Oh J.-S."/>
        </authorList>
    </citation>
    <scope>NUCLEOTIDE SEQUENCE</scope>
    <source>
        <strain evidence="5">HMF6543</strain>
    </source>
</reference>
<dbReference type="Gene3D" id="2.60.40.1930">
    <property type="match status" value="1"/>
</dbReference>
<keyword evidence="2" id="KW-0732">Signal</keyword>
<dbReference type="InterPro" id="IPR001599">
    <property type="entry name" value="Macroglobln_a2"/>
</dbReference>
<dbReference type="InterPro" id="IPR008930">
    <property type="entry name" value="Terpenoid_cyclase/PrenylTrfase"/>
</dbReference>
<proteinExistence type="inferred from homology"/>
<dbReference type="NCBIfam" id="TIGR04057">
    <property type="entry name" value="SusC_RagA_signa"/>
    <property type="match status" value="1"/>
</dbReference>
<organism evidence="5 6">
    <name type="scientific">Wocania arenilitoris</name>
    <dbReference type="NCBI Taxonomy" id="2044858"/>
    <lineage>
        <taxon>Bacteria</taxon>
        <taxon>Pseudomonadati</taxon>
        <taxon>Bacteroidota</taxon>
        <taxon>Flavobacteriia</taxon>
        <taxon>Flavobacteriales</taxon>
        <taxon>Flavobacteriaceae</taxon>
        <taxon>Wocania</taxon>
    </lineage>
</organism>
<dbReference type="GO" id="GO:0004866">
    <property type="term" value="F:endopeptidase inhibitor activity"/>
    <property type="evidence" value="ECO:0007669"/>
    <property type="project" value="InterPro"/>
</dbReference>
<dbReference type="InterPro" id="IPR023997">
    <property type="entry name" value="TonB-dep_OMP_SusC/RagA_CS"/>
</dbReference>
<dbReference type="EMBL" id="JAKKDU010000014">
    <property type="protein sequence ID" value="MCF7569033.1"/>
    <property type="molecule type" value="Genomic_DNA"/>
</dbReference>
<evidence type="ECO:0000256" key="1">
    <source>
        <dbReference type="ARBA" id="ARBA00010556"/>
    </source>
</evidence>
<dbReference type="InterPro" id="IPR051802">
    <property type="entry name" value="YfhM-like"/>
</dbReference>
<dbReference type="GO" id="GO:0004180">
    <property type="term" value="F:carboxypeptidase activity"/>
    <property type="evidence" value="ECO:0007669"/>
    <property type="project" value="UniProtKB-KW"/>
</dbReference>
<dbReference type="InterPro" id="IPR011625">
    <property type="entry name" value="A2M_N_BRD"/>
</dbReference>
<dbReference type="Gene3D" id="1.50.10.20">
    <property type="match status" value="1"/>
</dbReference>
<keyword evidence="5" id="KW-0378">Hydrolase</keyword>
<feature type="chain" id="PRO_5042084840" evidence="2">
    <location>
        <begin position="20"/>
        <end position="2181"/>
    </location>
</feature>
<dbReference type="Pfam" id="PF17973">
    <property type="entry name" value="bMG10"/>
    <property type="match status" value="1"/>
</dbReference>
<dbReference type="SUPFAM" id="SSF56935">
    <property type="entry name" value="Porins"/>
    <property type="match status" value="1"/>
</dbReference>
<dbReference type="Pfam" id="PF13715">
    <property type="entry name" value="CarbopepD_reg_2"/>
    <property type="match status" value="1"/>
</dbReference>
<comment type="caution">
    <text evidence="5">The sequence shown here is derived from an EMBL/GenBank/DDBJ whole genome shotgun (WGS) entry which is preliminary data.</text>
</comment>